<dbReference type="EMBL" id="JAVIXS010000001">
    <property type="protein sequence ID" value="MDR4950817.1"/>
    <property type="molecule type" value="Genomic_DNA"/>
</dbReference>
<name>A0ABU1DZ54_9FLAO</name>
<reference evidence="1 2" key="1">
    <citation type="submission" date="2023-08" db="EMBL/GenBank/DDBJ databases">
        <authorList>
            <person name="Maltman C."/>
        </authorList>
    </citation>
    <scope>NUCLEOTIDE SEQUENCE [LARGE SCALE GENOMIC DNA]</scope>
    <source>
        <strain evidence="1 2">ES2</strain>
    </source>
</reference>
<proteinExistence type="predicted"/>
<accession>A0ABU1DZ54</accession>
<comment type="caution">
    <text evidence="1">The sequence shown here is derived from an EMBL/GenBank/DDBJ whole genome shotgun (WGS) entry which is preliminary data.</text>
</comment>
<dbReference type="Proteomes" id="UP001260959">
    <property type="component" value="Unassembled WGS sequence"/>
</dbReference>
<evidence type="ECO:0000313" key="1">
    <source>
        <dbReference type="EMBL" id="MDR4950817.1"/>
    </source>
</evidence>
<organism evidence="1 2">
    <name type="scientific">Chryseobacterium metallicongregator</name>
    <dbReference type="NCBI Taxonomy" id="3073042"/>
    <lineage>
        <taxon>Bacteria</taxon>
        <taxon>Pseudomonadati</taxon>
        <taxon>Bacteroidota</taxon>
        <taxon>Flavobacteriia</taxon>
        <taxon>Flavobacteriales</taxon>
        <taxon>Weeksellaceae</taxon>
        <taxon>Chryseobacterium group</taxon>
        <taxon>Chryseobacterium</taxon>
    </lineage>
</organism>
<keyword evidence="2" id="KW-1185">Reference proteome</keyword>
<evidence type="ECO:0008006" key="3">
    <source>
        <dbReference type="Google" id="ProtNLM"/>
    </source>
</evidence>
<evidence type="ECO:0000313" key="2">
    <source>
        <dbReference type="Proteomes" id="UP001260959"/>
    </source>
</evidence>
<dbReference type="RefSeq" id="WP_309521276.1">
    <property type="nucleotide sequence ID" value="NZ_JAVIXS010000001.1"/>
</dbReference>
<protein>
    <recommendedName>
        <fullName evidence="3">DUF1837 domain-containing protein</fullName>
    </recommendedName>
</protein>
<sequence>MQEYTVCPKLLEYSCINKKSILDLLFVFVPENSKKICIDNDEEIIEIYKGIIEKDKDLSDWFRFLNMRKESSFFKVPLKNKTKNLILNICSSSLSKNLISDAIINYSDEFDFLNKENIKVLDFNEAKIILNYGNSTFPSVDLSKFNPVTKDNILELIVEICKNFKELIESNGLYKLLYEINGKRVEEKKAQLLFYAVAFTYCSANNLKLSPEVNSGNGPVDFNISQGLKINVNVEIKFADNPKLENGFLYQLTTYDKAEKTDKSIYLILKNNNKFDDEIDKLKKIADKCKSNNEYSPIVFEIDYRKRPSASNRTE</sequence>
<gene>
    <name evidence="1" type="ORF">REB14_01310</name>
</gene>